<dbReference type="Proteomes" id="UP001567538">
    <property type="component" value="Unassembled WGS sequence"/>
</dbReference>
<organism evidence="1 2">
    <name type="scientific">Salvia divinorum</name>
    <name type="common">Maria pastora</name>
    <name type="synonym">Diviner's sage</name>
    <dbReference type="NCBI Taxonomy" id="28513"/>
    <lineage>
        <taxon>Eukaryota</taxon>
        <taxon>Viridiplantae</taxon>
        <taxon>Streptophyta</taxon>
        <taxon>Embryophyta</taxon>
        <taxon>Tracheophyta</taxon>
        <taxon>Spermatophyta</taxon>
        <taxon>Magnoliopsida</taxon>
        <taxon>eudicotyledons</taxon>
        <taxon>Gunneridae</taxon>
        <taxon>Pentapetalae</taxon>
        <taxon>asterids</taxon>
        <taxon>lamiids</taxon>
        <taxon>Lamiales</taxon>
        <taxon>Lamiaceae</taxon>
        <taxon>Nepetoideae</taxon>
        <taxon>Mentheae</taxon>
        <taxon>Salviinae</taxon>
        <taxon>Salvia</taxon>
        <taxon>Salvia subgen. Calosphace</taxon>
    </lineage>
</organism>
<comment type="caution">
    <text evidence="1">The sequence shown here is derived from an EMBL/GenBank/DDBJ whole genome shotgun (WGS) entry which is preliminary data.</text>
</comment>
<proteinExistence type="predicted"/>
<keyword evidence="2" id="KW-1185">Reference proteome</keyword>
<dbReference type="EMBL" id="JBEAFC010000003">
    <property type="protein sequence ID" value="KAL1564932.1"/>
    <property type="molecule type" value="Genomic_DNA"/>
</dbReference>
<dbReference type="AlphaFoldDB" id="A0ABD1I983"/>
<gene>
    <name evidence="1" type="ORF">AAHA92_07211</name>
</gene>
<evidence type="ECO:0000313" key="2">
    <source>
        <dbReference type="Proteomes" id="UP001567538"/>
    </source>
</evidence>
<sequence length="67" mass="7514">MDSSTNCLHSIFVEWKSIDHVERSKHGICTLLQSDLTILNAKKVVGCQIRPFQTWACAFAVKAEYGS</sequence>
<protein>
    <submittedName>
        <fullName evidence="1">Uncharacterized protein</fullName>
    </submittedName>
</protein>
<name>A0ABD1I983_SALDI</name>
<reference evidence="1 2" key="1">
    <citation type="submission" date="2024-06" db="EMBL/GenBank/DDBJ databases">
        <title>A chromosome level genome sequence of Diviner's sage (Salvia divinorum).</title>
        <authorList>
            <person name="Ford S.A."/>
            <person name="Ro D.-K."/>
            <person name="Ness R.W."/>
            <person name="Phillips M.A."/>
        </authorList>
    </citation>
    <scope>NUCLEOTIDE SEQUENCE [LARGE SCALE GENOMIC DNA]</scope>
    <source>
        <strain evidence="1">SAF-2024a</strain>
        <tissue evidence="1">Leaf</tissue>
    </source>
</reference>
<accession>A0ABD1I983</accession>
<evidence type="ECO:0000313" key="1">
    <source>
        <dbReference type="EMBL" id="KAL1564932.1"/>
    </source>
</evidence>